<proteinExistence type="predicted"/>
<reference evidence="1" key="1">
    <citation type="submission" date="2021-01" db="EMBL/GenBank/DDBJ databases">
        <authorList>
            <consortium name="Genoscope - CEA"/>
            <person name="William W."/>
        </authorList>
    </citation>
    <scope>NUCLEOTIDE SEQUENCE</scope>
</reference>
<gene>
    <name evidence="1" type="ORF">PPENT_87.1.T0200108</name>
</gene>
<dbReference type="EMBL" id="CAJJDO010000020">
    <property type="protein sequence ID" value="CAD8150136.1"/>
    <property type="molecule type" value="Genomic_DNA"/>
</dbReference>
<organism evidence="1 2">
    <name type="scientific">Paramecium pentaurelia</name>
    <dbReference type="NCBI Taxonomy" id="43138"/>
    <lineage>
        <taxon>Eukaryota</taxon>
        <taxon>Sar</taxon>
        <taxon>Alveolata</taxon>
        <taxon>Ciliophora</taxon>
        <taxon>Intramacronucleata</taxon>
        <taxon>Oligohymenophorea</taxon>
        <taxon>Peniculida</taxon>
        <taxon>Parameciidae</taxon>
        <taxon>Paramecium</taxon>
    </lineage>
</organism>
<dbReference type="AlphaFoldDB" id="A0A8S1TFZ6"/>
<evidence type="ECO:0000313" key="2">
    <source>
        <dbReference type="Proteomes" id="UP000689195"/>
    </source>
</evidence>
<keyword evidence="2" id="KW-1185">Reference proteome</keyword>
<comment type="caution">
    <text evidence="1">The sequence shown here is derived from an EMBL/GenBank/DDBJ whole genome shotgun (WGS) entry which is preliminary data.</text>
</comment>
<dbReference type="CDD" id="cd00084">
    <property type="entry name" value="HMG-box_SF"/>
    <property type="match status" value="1"/>
</dbReference>
<evidence type="ECO:0000313" key="1">
    <source>
        <dbReference type="EMBL" id="CAD8150136.1"/>
    </source>
</evidence>
<accession>A0A8S1TFZ6</accession>
<sequence length="175" mass="21093">MNIDPFNLFYEEFKYKLKKHNIQCHHLETQQLAKKEWEQMNEQEKYRFVYMSNRQQEAYLNFQNKIAINQENPKQPNKMTKQDQKNIKYQFQINYCKNEDCETQANILEKELLNINKNITINRYALMGNFGAVSLFGIQEKRQSVLIWHTLINGPILKKSQLKKLNIKVQMFLTP</sequence>
<name>A0A8S1TFZ6_9CILI</name>
<dbReference type="OrthoDB" id="292804at2759"/>
<protein>
    <submittedName>
        <fullName evidence="1">Uncharacterized protein</fullName>
    </submittedName>
</protein>
<dbReference type="Proteomes" id="UP000689195">
    <property type="component" value="Unassembled WGS sequence"/>
</dbReference>